<reference evidence="4 5" key="1">
    <citation type="submission" date="2016-05" db="EMBL/GenBank/DDBJ databases">
        <title>Comparative genomics of biotechnologically important yeasts.</title>
        <authorList>
            <consortium name="DOE Joint Genome Institute"/>
            <person name="Riley R."/>
            <person name="Haridas S."/>
            <person name="Wolfe K.H."/>
            <person name="Lopes M.R."/>
            <person name="Hittinger C.T."/>
            <person name="Goker M."/>
            <person name="Salamov A."/>
            <person name="Wisecaver J."/>
            <person name="Long T.M."/>
            <person name="Aerts A.L."/>
            <person name="Barry K."/>
            <person name="Choi C."/>
            <person name="Clum A."/>
            <person name="Coughlan A.Y."/>
            <person name="Deshpande S."/>
            <person name="Douglass A.P."/>
            <person name="Hanson S.J."/>
            <person name="Klenk H.-P."/>
            <person name="LaButti K."/>
            <person name="Lapidus A."/>
            <person name="Lindquist E."/>
            <person name="Lipzen A."/>
            <person name="Meier-kolthoff J.P."/>
            <person name="Ohm R.A."/>
            <person name="Otillar R.P."/>
            <person name="Pangilinan J."/>
            <person name="Peng Y."/>
            <person name="Rokas A."/>
            <person name="Rosa C.A."/>
            <person name="Scheuner C."/>
            <person name="Sibirny A.A."/>
            <person name="Slot J.C."/>
            <person name="Stielow J.B."/>
            <person name="Sun H."/>
            <person name="Kurtzman C.P."/>
            <person name="Blackwell M."/>
            <person name="Grigoriev I.V."/>
            <person name="Jeffries T.W."/>
        </authorList>
    </citation>
    <scope>NUCLEOTIDE SEQUENCE [LARGE SCALE GENOMIC DNA]</scope>
    <source>
        <strain evidence="4 5">NRRL YB-4993</strain>
    </source>
</reference>
<evidence type="ECO:0000313" key="4">
    <source>
        <dbReference type="EMBL" id="OBA24079.1"/>
    </source>
</evidence>
<keyword evidence="2" id="KW-0560">Oxidoreductase</keyword>
<evidence type="ECO:0000256" key="3">
    <source>
        <dbReference type="RuleBase" id="RU000363"/>
    </source>
</evidence>
<dbReference type="Proteomes" id="UP000092555">
    <property type="component" value="Unassembled WGS sequence"/>
</dbReference>
<evidence type="ECO:0000256" key="1">
    <source>
        <dbReference type="ARBA" id="ARBA00006484"/>
    </source>
</evidence>
<proteinExistence type="inferred from homology"/>
<dbReference type="InterPro" id="IPR002347">
    <property type="entry name" value="SDR_fam"/>
</dbReference>
<dbReference type="RefSeq" id="XP_018714560.1">
    <property type="nucleotide sequence ID" value="XM_018858612.1"/>
</dbReference>
<comment type="caution">
    <text evidence="4">The sequence shown here is derived from an EMBL/GenBank/DDBJ whole genome shotgun (WGS) entry which is preliminary data.</text>
</comment>
<dbReference type="OrthoDB" id="10253736at2759"/>
<dbReference type="AlphaFoldDB" id="A0A1A0HIU5"/>
<dbReference type="Gene3D" id="3.40.50.720">
    <property type="entry name" value="NAD(P)-binding Rossmann-like Domain"/>
    <property type="match status" value="1"/>
</dbReference>
<gene>
    <name evidence="4" type="ORF">METBIDRAFT_76958</name>
</gene>
<protein>
    <submittedName>
        <fullName evidence="4">NAD(P)-binding protein</fullName>
    </submittedName>
</protein>
<dbReference type="PRINTS" id="PR00081">
    <property type="entry name" value="GDHRDH"/>
</dbReference>
<dbReference type="GeneID" id="30031588"/>
<dbReference type="SUPFAM" id="SSF51735">
    <property type="entry name" value="NAD(P)-binding Rossmann-fold domains"/>
    <property type="match status" value="1"/>
</dbReference>
<dbReference type="EMBL" id="LXTC01000001">
    <property type="protein sequence ID" value="OBA24079.1"/>
    <property type="molecule type" value="Genomic_DNA"/>
</dbReference>
<accession>A0A1A0HIU5</accession>
<keyword evidence="5" id="KW-1185">Reference proteome</keyword>
<dbReference type="GO" id="GO:0016616">
    <property type="term" value="F:oxidoreductase activity, acting on the CH-OH group of donors, NAD or NADP as acceptor"/>
    <property type="evidence" value="ECO:0007669"/>
    <property type="project" value="TreeGrafter"/>
</dbReference>
<dbReference type="CDD" id="cd05339">
    <property type="entry name" value="17beta-HSDXI-like_SDR_c"/>
    <property type="match status" value="1"/>
</dbReference>
<dbReference type="PANTHER" id="PTHR24322">
    <property type="entry name" value="PKSB"/>
    <property type="match status" value="1"/>
</dbReference>
<name>A0A1A0HIU5_9ASCO</name>
<dbReference type="Pfam" id="PF00106">
    <property type="entry name" value="adh_short"/>
    <property type="match status" value="1"/>
</dbReference>
<organism evidence="4 5">
    <name type="scientific">Metschnikowia bicuspidata var. bicuspidata NRRL YB-4993</name>
    <dbReference type="NCBI Taxonomy" id="869754"/>
    <lineage>
        <taxon>Eukaryota</taxon>
        <taxon>Fungi</taxon>
        <taxon>Dikarya</taxon>
        <taxon>Ascomycota</taxon>
        <taxon>Saccharomycotina</taxon>
        <taxon>Pichiomycetes</taxon>
        <taxon>Metschnikowiaceae</taxon>
        <taxon>Metschnikowia</taxon>
    </lineage>
</organism>
<dbReference type="InterPro" id="IPR036291">
    <property type="entry name" value="NAD(P)-bd_dom_sf"/>
</dbReference>
<evidence type="ECO:0000313" key="5">
    <source>
        <dbReference type="Proteomes" id="UP000092555"/>
    </source>
</evidence>
<sequence>MDTTSLLIYRANQVLHNLSQYLIGHRLDAARDFVLITGGCSGLGRELVARLRLENIRVAVLDIQDIPVYERCEGVYYFKCDISRVEDLRRCRKVIKLDLGPPTVLINNAAIAFGKNILELTFDEVDRVIRVNLMLHFYTTKVFLPDMIANGRGYIVTVASVLGLISPAQFAAYGASKAGLFAFHESLTYELGPPLKSQYGVKTLLLCPGHLKTSMFLSILTPLAYLAPELDPAMVAAHLVEALYLGRRGEIKIPIYARFIPVLRAFPWSFSEAARTTFRLDKSAQLFRNGIYTNTAGIESSAAVSKSDATSNTPLPL</sequence>
<dbReference type="PRINTS" id="PR00080">
    <property type="entry name" value="SDRFAMILY"/>
</dbReference>
<dbReference type="STRING" id="869754.A0A1A0HIU5"/>
<comment type="similarity">
    <text evidence="1 3">Belongs to the short-chain dehydrogenases/reductases (SDR) family.</text>
</comment>
<dbReference type="PANTHER" id="PTHR24322:SF736">
    <property type="entry name" value="RETINOL DEHYDROGENASE 10"/>
    <property type="match status" value="1"/>
</dbReference>
<evidence type="ECO:0000256" key="2">
    <source>
        <dbReference type="ARBA" id="ARBA00023002"/>
    </source>
</evidence>